<organism evidence="1 2">
    <name type="scientific">Danaus chrysippus</name>
    <name type="common">African queen</name>
    <dbReference type="NCBI Taxonomy" id="151541"/>
    <lineage>
        <taxon>Eukaryota</taxon>
        <taxon>Metazoa</taxon>
        <taxon>Ecdysozoa</taxon>
        <taxon>Arthropoda</taxon>
        <taxon>Hexapoda</taxon>
        <taxon>Insecta</taxon>
        <taxon>Pterygota</taxon>
        <taxon>Neoptera</taxon>
        <taxon>Endopterygota</taxon>
        <taxon>Lepidoptera</taxon>
        <taxon>Glossata</taxon>
        <taxon>Ditrysia</taxon>
        <taxon>Papilionoidea</taxon>
        <taxon>Nymphalidae</taxon>
        <taxon>Danainae</taxon>
        <taxon>Danaini</taxon>
        <taxon>Danaina</taxon>
        <taxon>Danaus</taxon>
        <taxon>Anosia</taxon>
    </lineage>
</organism>
<dbReference type="EMBL" id="CAKASE010000053">
    <property type="protein sequence ID" value="CAG9565227.1"/>
    <property type="molecule type" value="Genomic_DNA"/>
</dbReference>
<evidence type="ECO:0000313" key="2">
    <source>
        <dbReference type="Proteomes" id="UP000789524"/>
    </source>
</evidence>
<protein>
    <submittedName>
        <fullName evidence="1">(African queen) hypothetical protein</fullName>
    </submittedName>
</protein>
<dbReference type="AlphaFoldDB" id="A0A8J2QL60"/>
<keyword evidence="2" id="KW-1185">Reference proteome</keyword>
<proteinExistence type="predicted"/>
<sequence length="105" mass="11861">MLATGDLYHGTLQWRLLATGDLYHGTLQWRLLATGDLYHGTLQWRLLATGDLYHGTLIEVASCGPVCDPPPTGSVRLSTLYRALECYYPSRDLRDCELTRSSERF</sequence>
<evidence type="ECO:0000313" key="1">
    <source>
        <dbReference type="EMBL" id="CAG9565227.1"/>
    </source>
</evidence>
<name>A0A8J2QL60_9NEOP</name>
<accession>A0A8J2QL60</accession>
<comment type="caution">
    <text evidence="1">The sequence shown here is derived from an EMBL/GenBank/DDBJ whole genome shotgun (WGS) entry which is preliminary data.</text>
</comment>
<gene>
    <name evidence="1" type="ORF">DCHRY22_LOCUS6114</name>
</gene>
<reference evidence="1" key="1">
    <citation type="submission" date="2021-09" db="EMBL/GenBank/DDBJ databases">
        <authorList>
            <person name="Martin H S."/>
        </authorList>
    </citation>
    <scope>NUCLEOTIDE SEQUENCE</scope>
</reference>
<dbReference type="Proteomes" id="UP000789524">
    <property type="component" value="Unassembled WGS sequence"/>
</dbReference>